<dbReference type="Proteomes" id="UP000295684">
    <property type="component" value="Unassembled WGS sequence"/>
</dbReference>
<evidence type="ECO:0000259" key="8">
    <source>
        <dbReference type="Pfam" id="PF00361"/>
    </source>
</evidence>
<feature type="transmembrane region" description="Helical" evidence="7">
    <location>
        <begin position="371"/>
        <end position="392"/>
    </location>
</feature>
<comment type="caution">
    <text evidence="10">The sequence shown here is derived from an EMBL/GenBank/DDBJ whole genome shotgun (WGS) entry which is preliminary data.</text>
</comment>
<evidence type="ECO:0000313" key="12">
    <source>
        <dbReference type="Proteomes" id="UP000622648"/>
    </source>
</evidence>
<dbReference type="OrthoDB" id="9811718at2"/>
<dbReference type="GO" id="GO:0008137">
    <property type="term" value="F:NADH dehydrogenase (ubiquinone) activity"/>
    <property type="evidence" value="ECO:0007669"/>
    <property type="project" value="InterPro"/>
</dbReference>
<dbReference type="PANTHER" id="PTHR43507">
    <property type="entry name" value="NADH-UBIQUINONE OXIDOREDUCTASE CHAIN 4"/>
    <property type="match status" value="1"/>
</dbReference>
<reference evidence="12" key="2">
    <citation type="journal article" date="2019" name="Int. J. Syst. Evol. Microbiol.">
        <title>The Global Catalogue of Microorganisms (GCM) 10K type strain sequencing project: providing services to taxonomists for standard genome sequencing and annotation.</title>
        <authorList>
            <consortium name="The Broad Institute Genomics Platform"/>
            <consortium name="The Broad Institute Genome Sequencing Center for Infectious Disease"/>
            <person name="Wu L."/>
            <person name="Ma J."/>
        </authorList>
    </citation>
    <scope>NUCLEOTIDE SEQUENCE [LARGE SCALE GENOMIC DNA]</scope>
    <source>
        <strain evidence="12">CGMCC 1.15644</strain>
    </source>
</reference>
<dbReference type="EMBL" id="SLWO01000003">
    <property type="protein sequence ID" value="TCO26761.1"/>
    <property type="molecule type" value="Genomic_DNA"/>
</dbReference>
<feature type="transmembrane region" description="Helical" evidence="7">
    <location>
        <begin position="127"/>
        <end position="147"/>
    </location>
</feature>
<evidence type="ECO:0000256" key="2">
    <source>
        <dbReference type="ARBA" id="ARBA00009025"/>
    </source>
</evidence>
<evidence type="ECO:0000313" key="10">
    <source>
        <dbReference type="EMBL" id="TCO26761.1"/>
    </source>
</evidence>
<comment type="similarity">
    <text evidence="2">Belongs to the complex I subunit 4 family.</text>
</comment>
<evidence type="ECO:0000256" key="5">
    <source>
        <dbReference type="ARBA" id="ARBA00023136"/>
    </source>
</evidence>
<dbReference type="GO" id="GO:0003954">
    <property type="term" value="F:NADH dehydrogenase activity"/>
    <property type="evidence" value="ECO:0007669"/>
    <property type="project" value="TreeGrafter"/>
</dbReference>
<reference evidence="9" key="4">
    <citation type="submission" date="2024-05" db="EMBL/GenBank/DDBJ databases">
        <authorList>
            <person name="Sun Q."/>
            <person name="Zhou Y."/>
        </authorList>
    </citation>
    <scope>NUCLEOTIDE SEQUENCE</scope>
    <source>
        <strain evidence="9">CGMCC 1.15644</strain>
    </source>
</reference>
<dbReference type="PANTHER" id="PTHR43507:SF1">
    <property type="entry name" value="NADH-UBIQUINONE OXIDOREDUCTASE CHAIN 4"/>
    <property type="match status" value="1"/>
</dbReference>
<keyword evidence="4 7" id="KW-1133">Transmembrane helix</keyword>
<organism evidence="10 11">
    <name type="scientific">Pedobacter psychrotolerans</name>
    <dbReference type="NCBI Taxonomy" id="1843235"/>
    <lineage>
        <taxon>Bacteria</taxon>
        <taxon>Pseudomonadati</taxon>
        <taxon>Bacteroidota</taxon>
        <taxon>Sphingobacteriia</taxon>
        <taxon>Sphingobacteriales</taxon>
        <taxon>Sphingobacteriaceae</taxon>
        <taxon>Pedobacter</taxon>
    </lineage>
</organism>
<feature type="transmembrane region" description="Helical" evidence="7">
    <location>
        <begin position="69"/>
        <end position="92"/>
    </location>
</feature>
<sequence length="493" mass="54372">MEQLLLLIFLPLAGAIITAFAGKSAKMVSTIISVASLVLALFIACNFIPNASTQFEANLPWIADLGIRFHAGIDGISMLVVLLTNLLIPIIILSSYKHDYKNLAAFYALILFMQTGLLLVFTAMDAFLFYIGWEAALIPIYFICAFWGGKDRIRINMKFFVYTIGGSLFMLMGIIYLYLQNPAHNFDIQAFYALNLDSAQQGWIFWAFFIAFAIKMPIFPFHTWQPDTYTAAPTQGTMLLSGIMLKMGIYGVIRWLLPIVPTGVHDWSSLAMILSIIGIVYASLIAFTQKDAKRLVAYSSIAHVGLIAAGIFASFNLGNNGVQGMQGAMVQMLSHGINVVGLFFVLDIIFSRVKTNKIEELGGIAKLAPQLAITFLIIVLGTVALPGTNGFIGEFLLLMGVYNYSIWAAAIAGLTIIFGAVYMLRMYQNVMLGKTNELTITFTDIQGTEKLVLYIICALIIIFGVYPKPLLHLTEASVQHLLEQVNQKLTSVK</sequence>
<feature type="transmembrane region" description="Helical" evidence="7">
    <location>
        <begin position="295"/>
        <end position="317"/>
    </location>
</feature>
<dbReference type="InterPro" id="IPR003918">
    <property type="entry name" value="NADH_UbQ_OxRdtase"/>
</dbReference>
<name>A0A4R2HEG3_9SPHI</name>
<feature type="transmembrane region" description="Helical" evidence="7">
    <location>
        <begin position="236"/>
        <end position="257"/>
    </location>
</feature>
<comment type="subcellular location">
    <subcellularLocation>
        <location evidence="1">Endomembrane system</location>
        <topology evidence="1">Multi-pass membrane protein</topology>
    </subcellularLocation>
    <subcellularLocation>
        <location evidence="6">Membrane</location>
        <topology evidence="6">Multi-pass membrane protein</topology>
    </subcellularLocation>
</comment>
<dbReference type="GO" id="GO:0048039">
    <property type="term" value="F:ubiquinone binding"/>
    <property type="evidence" value="ECO:0007669"/>
    <property type="project" value="TreeGrafter"/>
</dbReference>
<evidence type="ECO:0000256" key="6">
    <source>
        <dbReference type="RuleBase" id="RU000320"/>
    </source>
</evidence>
<feature type="transmembrane region" description="Helical" evidence="7">
    <location>
        <begin position="451"/>
        <end position="467"/>
    </location>
</feature>
<dbReference type="NCBIfam" id="TIGR01972">
    <property type="entry name" value="NDH_I_M"/>
    <property type="match status" value="1"/>
</dbReference>
<dbReference type="GO" id="GO:0015990">
    <property type="term" value="P:electron transport coupled proton transport"/>
    <property type="evidence" value="ECO:0007669"/>
    <property type="project" value="TreeGrafter"/>
</dbReference>
<feature type="transmembrane region" description="Helical" evidence="7">
    <location>
        <begin position="404"/>
        <end position="424"/>
    </location>
</feature>
<feature type="transmembrane region" description="Helical" evidence="7">
    <location>
        <begin position="29"/>
        <end position="49"/>
    </location>
</feature>
<keyword evidence="12" id="KW-1185">Reference proteome</keyword>
<feature type="domain" description="NADH:quinone oxidoreductase/Mrp antiporter transmembrane" evidence="8">
    <location>
        <begin position="123"/>
        <end position="415"/>
    </location>
</feature>
<keyword evidence="5 7" id="KW-0472">Membrane</keyword>
<gene>
    <name evidence="9" type="primary">nuoM</name>
    <name evidence="10" type="ORF">EV200_10391</name>
    <name evidence="9" type="ORF">GCM10011413_23360</name>
</gene>
<dbReference type="RefSeq" id="WP_132530876.1">
    <property type="nucleotide sequence ID" value="NZ_BMJO01000004.1"/>
</dbReference>
<feature type="transmembrane region" description="Helical" evidence="7">
    <location>
        <begin position="6"/>
        <end position="22"/>
    </location>
</feature>
<dbReference type="EMBL" id="BMJO01000004">
    <property type="protein sequence ID" value="GGE56339.1"/>
    <property type="molecule type" value="Genomic_DNA"/>
</dbReference>
<keyword evidence="3 6" id="KW-0812">Transmembrane</keyword>
<dbReference type="GO" id="GO:0042773">
    <property type="term" value="P:ATP synthesis coupled electron transport"/>
    <property type="evidence" value="ECO:0007669"/>
    <property type="project" value="InterPro"/>
</dbReference>
<dbReference type="GO" id="GO:0016020">
    <property type="term" value="C:membrane"/>
    <property type="evidence" value="ECO:0007669"/>
    <property type="project" value="UniProtKB-SubCell"/>
</dbReference>
<proteinExistence type="inferred from homology"/>
<reference evidence="9" key="1">
    <citation type="journal article" date="2014" name="Int. J. Syst. Evol. Microbiol.">
        <title>Complete genome of a new Firmicutes species belonging to the dominant human colonic microbiota ('Ruminococcus bicirculans') reveals two chromosomes and a selective capacity to utilize plant glucans.</title>
        <authorList>
            <consortium name="NISC Comparative Sequencing Program"/>
            <person name="Wegmann U."/>
            <person name="Louis P."/>
            <person name="Goesmann A."/>
            <person name="Henrissat B."/>
            <person name="Duncan S.H."/>
            <person name="Flint H.J."/>
        </authorList>
    </citation>
    <scope>NUCLEOTIDE SEQUENCE</scope>
    <source>
        <strain evidence="9">CGMCC 1.15644</strain>
    </source>
</reference>
<reference evidence="10 11" key="3">
    <citation type="submission" date="2019-03" db="EMBL/GenBank/DDBJ databases">
        <title>Genomic Encyclopedia of Type Strains, Phase IV (KMG-IV): sequencing the most valuable type-strain genomes for metagenomic binning, comparative biology and taxonomic classification.</title>
        <authorList>
            <person name="Goeker M."/>
        </authorList>
    </citation>
    <scope>NUCLEOTIDE SEQUENCE [LARGE SCALE GENOMIC DNA]</scope>
    <source>
        <strain evidence="10 11">DSM 103236</strain>
    </source>
</reference>
<feature type="transmembrane region" description="Helical" evidence="7">
    <location>
        <begin position="329"/>
        <end position="350"/>
    </location>
</feature>
<dbReference type="Pfam" id="PF00361">
    <property type="entry name" value="Proton_antipo_M"/>
    <property type="match status" value="1"/>
</dbReference>
<feature type="transmembrane region" description="Helical" evidence="7">
    <location>
        <begin position="203"/>
        <end position="224"/>
    </location>
</feature>
<evidence type="ECO:0000256" key="3">
    <source>
        <dbReference type="ARBA" id="ARBA00022692"/>
    </source>
</evidence>
<feature type="transmembrane region" description="Helical" evidence="7">
    <location>
        <begin position="104"/>
        <end position="121"/>
    </location>
</feature>
<dbReference type="Proteomes" id="UP000622648">
    <property type="component" value="Unassembled WGS sequence"/>
</dbReference>
<dbReference type="InterPro" id="IPR010227">
    <property type="entry name" value="NADH_Q_OxRdtase_chainM/4"/>
</dbReference>
<feature type="transmembrane region" description="Helical" evidence="7">
    <location>
        <begin position="159"/>
        <end position="179"/>
    </location>
</feature>
<evidence type="ECO:0000256" key="4">
    <source>
        <dbReference type="ARBA" id="ARBA00022989"/>
    </source>
</evidence>
<evidence type="ECO:0000313" key="11">
    <source>
        <dbReference type="Proteomes" id="UP000295684"/>
    </source>
</evidence>
<protein>
    <submittedName>
        <fullName evidence="10">NADH dehydrogenase subunit M</fullName>
    </submittedName>
    <submittedName>
        <fullName evidence="9">NADH-quinone oxidoreductase subunit M</fullName>
    </submittedName>
</protein>
<dbReference type="PRINTS" id="PR01437">
    <property type="entry name" value="NUOXDRDTASE4"/>
</dbReference>
<evidence type="ECO:0000256" key="1">
    <source>
        <dbReference type="ARBA" id="ARBA00004127"/>
    </source>
</evidence>
<dbReference type="GO" id="GO:0012505">
    <property type="term" value="C:endomembrane system"/>
    <property type="evidence" value="ECO:0007669"/>
    <property type="project" value="UniProtKB-SubCell"/>
</dbReference>
<feature type="transmembrane region" description="Helical" evidence="7">
    <location>
        <begin position="269"/>
        <end position="288"/>
    </location>
</feature>
<evidence type="ECO:0000256" key="7">
    <source>
        <dbReference type="SAM" id="Phobius"/>
    </source>
</evidence>
<dbReference type="AlphaFoldDB" id="A0A4R2HEG3"/>
<dbReference type="InterPro" id="IPR001750">
    <property type="entry name" value="ND/Mrp_TM"/>
</dbReference>
<evidence type="ECO:0000313" key="9">
    <source>
        <dbReference type="EMBL" id="GGE56339.1"/>
    </source>
</evidence>
<accession>A0A4R2HEG3</accession>